<dbReference type="CDD" id="cd03784">
    <property type="entry name" value="GT1_Gtf-like"/>
    <property type="match status" value="1"/>
</dbReference>
<evidence type="ECO:0000256" key="2">
    <source>
        <dbReference type="SAM" id="MobiDB-lite"/>
    </source>
</evidence>
<dbReference type="Proteomes" id="UP000315522">
    <property type="component" value="Unassembled WGS sequence"/>
</dbReference>
<organism evidence="5 6">
    <name type="scientific">Lachnellula willkommii</name>
    <dbReference type="NCBI Taxonomy" id="215461"/>
    <lineage>
        <taxon>Eukaryota</taxon>
        <taxon>Fungi</taxon>
        <taxon>Dikarya</taxon>
        <taxon>Ascomycota</taxon>
        <taxon>Pezizomycotina</taxon>
        <taxon>Leotiomycetes</taxon>
        <taxon>Helotiales</taxon>
        <taxon>Lachnaceae</taxon>
        <taxon>Lachnellula</taxon>
    </lineage>
</organism>
<dbReference type="PANTHER" id="PTHR48050:SF13">
    <property type="entry name" value="STEROL 3-BETA-GLUCOSYLTRANSFERASE UGT80A2"/>
    <property type="match status" value="1"/>
</dbReference>
<name>A0A559MJ09_9HELO</name>
<dbReference type="FunFam" id="3.40.50.2000:FF:000100">
    <property type="entry name" value="Glycosyltransferase family 1 protein"/>
    <property type="match status" value="1"/>
</dbReference>
<evidence type="ECO:0000256" key="1">
    <source>
        <dbReference type="ARBA" id="ARBA00022679"/>
    </source>
</evidence>
<dbReference type="PANTHER" id="PTHR48050">
    <property type="entry name" value="STEROL 3-BETA-GLUCOSYLTRANSFERASE"/>
    <property type="match status" value="1"/>
</dbReference>
<reference evidence="5 6" key="1">
    <citation type="submission" date="2018-05" db="EMBL/GenBank/DDBJ databases">
        <title>Genome sequencing and assembly of the regulated plant pathogen Lachnellula willkommii and related sister species for the development of diagnostic species identification markers.</title>
        <authorList>
            <person name="Giroux E."/>
            <person name="Bilodeau G."/>
        </authorList>
    </citation>
    <scope>NUCLEOTIDE SEQUENCE [LARGE SCALE GENOMIC DNA]</scope>
    <source>
        <strain evidence="5 6">CBS 172.35</strain>
    </source>
</reference>
<gene>
    <name evidence="5" type="primary">UGT80B1_1</name>
    <name evidence="5" type="ORF">LAWI1_G001518</name>
</gene>
<evidence type="ECO:0000313" key="5">
    <source>
        <dbReference type="EMBL" id="TVY92947.1"/>
    </source>
</evidence>
<dbReference type="InterPro" id="IPR002213">
    <property type="entry name" value="UDP_glucos_trans"/>
</dbReference>
<dbReference type="InterPro" id="IPR004276">
    <property type="entry name" value="GlycoTrans_28_N"/>
</dbReference>
<protein>
    <submittedName>
        <fullName evidence="5">Sterol 3-beta-glucosyltransferase</fullName>
    </submittedName>
</protein>
<dbReference type="GO" id="GO:0016906">
    <property type="term" value="F:sterol 3-beta-glucosyltransferase activity"/>
    <property type="evidence" value="ECO:0007669"/>
    <property type="project" value="UniProtKB-ARBA"/>
</dbReference>
<dbReference type="AlphaFoldDB" id="A0A559MJ09"/>
<dbReference type="FunFam" id="3.40.50.2000:FF:000009">
    <property type="entry name" value="Sterol 3-beta-glucosyltransferase UGT80A2"/>
    <property type="match status" value="1"/>
</dbReference>
<feature type="compositionally biased region" description="Polar residues" evidence="2">
    <location>
        <begin position="18"/>
        <end position="28"/>
    </location>
</feature>
<keyword evidence="1 5" id="KW-0808">Transferase</keyword>
<evidence type="ECO:0000259" key="4">
    <source>
        <dbReference type="Pfam" id="PF06722"/>
    </source>
</evidence>
<feature type="domain" description="Glycosyltransferase family 28 N-terminal" evidence="3">
    <location>
        <begin position="96"/>
        <end position="159"/>
    </location>
</feature>
<feature type="domain" description="Erythromycin biosynthesis protein CIII-like C-terminal" evidence="4">
    <location>
        <begin position="420"/>
        <end position="527"/>
    </location>
</feature>
<dbReference type="Pfam" id="PF06722">
    <property type="entry name" value="EryCIII-like_C"/>
    <property type="match status" value="1"/>
</dbReference>
<dbReference type="GO" id="GO:0005975">
    <property type="term" value="P:carbohydrate metabolic process"/>
    <property type="evidence" value="ECO:0007669"/>
    <property type="project" value="InterPro"/>
</dbReference>
<dbReference type="Pfam" id="PF03033">
    <property type="entry name" value="Glyco_transf_28"/>
    <property type="match status" value="1"/>
</dbReference>
<accession>A0A559MJ09</accession>
<dbReference type="Gene3D" id="3.40.50.2000">
    <property type="entry name" value="Glycogen Phosphorylase B"/>
    <property type="match status" value="2"/>
</dbReference>
<keyword evidence="6" id="KW-1185">Reference proteome</keyword>
<evidence type="ECO:0000313" key="6">
    <source>
        <dbReference type="Proteomes" id="UP000315522"/>
    </source>
</evidence>
<feature type="region of interest" description="Disordered" evidence="2">
    <location>
        <begin position="1"/>
        <end position="28"/>
    </location>
</feature>
<sequence>MSTEETENEAFQRPSLGRVNTSSKNFNATAEVRNDGRATIRFRHLSTKAAKLTKRFDKQTPRRLPFGENLTRNNRKYEGHLQSIIGTYSGLPRLNIAIHIVGSRGDVQPFIPIAQILSKPPYSHRVRICTHPVFKDLVEENGLEFFSIGGDPATLMAYMVKNPGLMPGMESLKAGDVGKRRADMSTIMEGCWRGCIEEGNGMGGESKVAGSRRSATDADRLFIADAIIANPPSYAHIHCAEKLGIPLHLMFTMPWSPTQAFPHPLASMDRDESDPKFANYISYTMMELLAWQGLGDVINRFRAKTLNLDPISPLWGYQLLPRMRIPFTYMWSPTLIPKPQDWGSHIKITGFSFLSKASTYTPPDDLAEFLKAGPPPVYIGFGSIVVDKPDELTKIIFGAVKRAGVRALVSKGWGGLGGNELPEGVFLLGNVPHDWLFQYVSCVVHHGGAGTAAIGIAMRKPTVVVPFFGDQPFWGAMIHKAGAGPEPVPYRMLTEKLLASSITTALGPDIQSAVKGMAARIAHENGAADAASSFQQAINVDSMRCLICPEKVAVWRVKKTNIRLSMFAASILIDEQLITWDQLKLVRHRDWYVDEGPYGPISGVIATASSVATNTISSVLEYTRNFSKLSANETFTQLDIPSTRNPVQAAADFPQERIEAVAYKIAAKAFPKPAQGSKKKIRNLGLPKTSLSLRSKASKKTVEHGRTYNAAHETEHFAASMVATGLRAPVALFYNLANGFHNAPLYFFHDDTVRKRDKITGFGSGVRVAGKEFTLGMFDGFTGILTLPYRGAQKKGVTGFCTGVGKGAGALLFKTSAAAFGVPGYTLKGLEKQLEKRYDRDLKAKLITVRLRQGIAEFEQARAEQKEEITRRWEEISAVLM</sequence>
<dbReference type="InterPro" id="IPR010610">
    <property type="entry name" value="EryCIII-like_C"/>
</dbReference>
<proteinExistence type="predicted"/>
<dbReference type="EMBL" id="QGML01000215">
    <property type="protein sequence ID" value="TVY92947.1"/>
    <property type="molecule type" value="Genomic_DNA"/>
</dbReference>
<evidence type="ECO:0000259" key="3">
    <source>
        <dbReference type="Pfam" id="PF03033"/>
    </source>
</evidence>
<comment type="caution">
    <text evidence="5">The sequence shown here is derived from an EMBL/GenBank/DDBJ whole genome shotgun (WGS) entry which is preliminary data.</text>
</comment>
<dbReference type="SUPFAM" id="SSF53756">
    <property type="entry name" value="UDP-Glycosyltransferase/glycogen phosphorylase"/>
    <property type="match status" value="1"/>
</dbReference>
<dbReference type="InterPro" id="IPR050426">
    <property type="entry name" value="Glycosyltransferase_28"/>
</dbReference>